<dbReference type="AlphaFoldDB" id="A0A8S2WRK0"/>
<evidence type="ECO:0000313" key="1">
    <source>
        <dbReference type="EMBL" id="CAF1632025.1"/>
    </source>
</evidence>
<dbReference type="EMBL" id="CAJNOK010059217">
    <property type="protein sequence ID" value="CAF1632025.1"/>
    <property type="molecule type" value="Genomic_DNA"/>
</dbReference>
<proteinExistence type="predicted"/>
<evidence type="ECO:0000313" key="2">
    <source>
        <dbReference type="EMBL" id="CAF4459112.1"/>
    </source>
</evidence>
<feature type="non-terminal residue" evidence="2">
    <location>
        <position position="1"/>
    </location>
</feature>
<reference evidence="2" key="1">
    <citation type="submission" date="2021-02" db="EMBL/GenBank/DDBJ databases">
        <authorList>
            <person name="Nowell W R."/>
        </authorList>
    </citation>
    <scope>NUCLEOTIDE SEQUENCE</scope>
</reference>
<comment type="caution">
    <text evidence="2">The sequence shown here is derived from an EMBL/GenBank/DDBJ whole genome shotgun (WGS) entry which is preliminary data.</text>
</comment>
<gene>
    <name evidence="1" type="ORF">OVA965_LOCUS43773</name>
    <name evidence="2" type="ORF">TMI583_LOCUS46168</name>
</gene>
<protein>
    <submittedName>
        <fullName evidence="2">Uncharacterized protein</fullName>
    </submittedName>
</protein>
<evidence type="ECO:0000313" key="3">
    <source>
        <dbReference type="Proteomes" id="UP000682733"/>
    </source>
</evidence>
<dbReference type="Proteomes" id="UP000682733">
    <property type="component" value="Unassembled WGS sequence"/>
</dbReference>
<dbReference type="Proteomes" id="UP000677228">
    <property type="component" value="Unassembled WGS sequence"/>
</dbReference>
<dbReference type="EMBL" id="CAJOBA010084969">
    <property type="protein sequence ID" value="CAF4459112.1"/>
    <property type="molecule type" value="Genomic_DNA"/>
</dbReference>
<sequence length="56" mass="6486">MDNDGSIAEEFTRIALDGRFALNNRKDRKAVALMRGDNSVFVERRLPDRTSFTFHK</sequence>
<name>A0A8S2WRK0_9BILA</name>
<organism evidence="2 3">
    <name type="scientific">Didymodactylos carnosus</name>
    <dbReference type="NCBI Taxonomy" id="1234261"/>
    <lineage>
        <taxon>Eukaryota</taxon>
        <taxon>Metazoa</taxon>
        <taxon>Spiralia</taxon>
        <taxon>Gnathifera</taxon>
        <taxon>Rotifera</taxon>
        <taxon>Eurotatoria</taxon>
        <taxon>Bdelloidea</taxon>
        <taxon>Philodinida</taxon>
        <taxon>Philodinidae</taxon>
        <taxon>Didymodactylos</taxon>
    </lineage>
</organism>
<accession>A0A8S2WRK0</accession>